<dbReference type="GO" id="GO:0000166">
    <property type="term" value="F:nucleotide binding"/>
    <property type="evidence" value="ECO:0007669"/>
    <property type="project" value="InterPro"/>
</dbReference>
<dbReference type="AlphaFoldDB" id="A0A1I0YZ32"/>
<evidence type="ECO:0000313" key="4">
    <source>
        <dbReference type="EMBL" id="SFB17303.1"/>
    </source>
</evidence>
<dbReference type="STRING" id="237018.SAMN04489723_10584"/>
<gene>
    <name evidence="4" type="ORF">SAMN04489723_10584</name>
</gene>
<feature type="domain" description="Gfo/Idh/MocA-like oxidoreductase bacterial type C-terminal" evidence="3">
    <location>
        <begin position="345"/>
        <end position="435"/>
    </location>
</feature>
<dbReference type="GO" id="GO:0016491">
    <property type="term" value="F:oxidoreductase activity"/>
    <property type="evidence" value="ECO:0007669"/>
    <property type="project" value="UniProtKB-KW"/>
</dbReference>
<evidence type="ECO:0000313" key="5">
    <source>
        <dbReference type="Proteomes" id="UP000198790"/>
    </source>
</evidence>
<dbReference type="OrthoDB" id="9763611at2"/>
<keyword evidence="5" id="KW-1185">Reference proteome</keyword>
<protein>
    <submittedName>
        <fullName evidence="4">Predicted dehydrogenase</fullName>
    </submittedName>
</protein>
<dbReference type="InterPro" id="IPR000683">
    <property type="entry name" value="Gfo/Idh/MocA-like_OxRdtase_N"/>
</dbReference>
<evidence type="ECO:0000256" key="1">
    <source>
        <dbReference type="ARBA" id="ARBA00023002"/>
    </source>
</evidence>
<reference evidence="4 5" key="1">
    <citation type="submission" date="2016-10" db="EMBL/GenBank/DDBJ databases">
        <authorList>
            <person name="de Groot N.N."/>
        </authorList>
    </citation>
    <scope>NUCLEOTIDE SEQUENCE [LARGE SCALE GENOMIC DNA]</scope>
    <source>
        <strain evidence="4 5">DSM 23399</strain>
    </source>
</reference>
<feature type="domain" description="Gfo/Idh/MocA-like oxidoreductase bacterial type C-terminal" evidence="3">
    <location>
        <begin position="173"/>
        <end position="259"/>
    </location>
</feature>
<dbReference type="Gene3D" id="3.30.360.10">
    <property type="entry name" value="Dihydrodipicolinate Reductase, domain 2"/>
    <property type="match status" value="1"/>
</dbReference>
<dbReference type="PANTHER" id="PTHR43818">
    <property type="entry name" value="BCDNA.GH03377"/>
    <property type="match status" value="1"/>
</dbReference>
<dbReference type="InterPro" id="IPR050463">
    <property type="entry name" value="Gfo/Idh/MocA_oxidrdct_glycsds"/>
</dbReference>
<dbReference type="Pfam" id="PF01408">
    <property type="entry name" value="GFO_IDH_MocA"/>
    <property type="match status" value="1"/>
</dbReference>
<name>A0A1I0YZ32_9BACT</name>
<dbReference type="RefSeq" id="WP_092896128.1">
    <property type="nucleotide sequence ID" value="NZ_FOKK01000005.1"/>
</dbReference>
<sequence>MTDRRNFIKSTGILAGGLWLAPSLLQAKQGVAASDRIRVALIGCNNMGFGILRHHLALPEVDCVALCDIDQNVLDRRIAEVETATGKKPERYTDFRLLLERSDVDAVIIGTPDHWHCLIAVAACQAGKDVYVEKPMANTIGECELMVNAKNQYDRIMQVGQQQRSGQAFIEARELVKSGYIGKVRKVNIWSNFNYGLGNLIQPTTPIPEGVDYDFWLGPAPSRSFNPNRFHGSWRHFWDYGGGLMSDWGVHLLDMAIWVEENPAVPSRVLTYAANVNKENRDRDTFDTMNVLYPKKDFLINYDMNGGLQTGPYGKPYGIGYVGEKGTLVVNRGGYEIYPEWDPEAKAPKIEAKKLEGMTDSHNLHVANFVECIKNRNQPICPPEAGRIAALHAHIPNIAARIGAEELLWDEAKREFTGNAAANELIWPSYRTPWTLPKITS</sequence>
<dbReference type="Pfam" id="PF19051">
    <property type="entry name" value="GFO_IDH_MocA_C2"/>
    <property type="match status" value="2"/>
</dbReference>
<dbReference type="InterPro" id="IPR006311">
    <property type="entry name" value="TAT_signal"/>
</dbReference>
<keyword evidence="1" id="KW-0560">Oxidoreductase</keyword>
<dbReference type="Proteomes" id="UP000198790">
    <property type="component" value="Unassembled WGS sequence"/>
</dbReference>
<dbReference type="InterPro" id="IPR036291">
    <property type="entry name" value="NAD(P)-bd_dom_sf"/>
</dbReference>
<dbReference type="PANTHER" id="PTHR43818:SF11">
    <property type="entry name" value="BCDNA.GH03377"/>
    <property type="match status" value="1"/>
</dbReference>
<dbReference type="PROSITE" id="PS51318">
    <property type="entry name" value="TAT"/>
    <property type="match status" value="1"/>
</dbReference>
<dbReference type="SUPFAM" id="SSF51735">
    <property type="entry name" value="NAD(P)-binding Rossmann-fold domains"/>
    <property type="match status" value="1"/>
</dbReference>
<proteinExistence type="predicted"/>
<dbReference type="SUPFAM" id="SSF55347">
    <property type="entry name" value="Glyceraldehyde-3-phosphate dehydrogenase-like, C-terminal domain"/>
    <property type="match status" value="1"/>
</dbReference>
<evidence type="ECO:0000259" key="2">
    <source>
        <dbReference type="Pfam" id="PF01408"/>
    </source>
</evidence>
<accession>A0A1I0YZ32</accession>
<dbReference type="InterPro" id="IPR043906">
    <property type="entry name" value="Gfo/Idh/MocA_OxRdtase_bact_C"/>
</dbReference>
<organism evidence="4 5">
    <name type="scientific">Algoriphagus aquimarinus</name>
    <dbReference type="NCBI Taxonomy" id="237018"/>
    <lineage>
        <taxon>Bacteria</taxon>
        <taxon>Pseudomonadati</taxon>
        <taxon>Bacteroidota</taxon>
        <taxon>Cytophagia</taxon>
        <taxon>Cytophagales</taxon>
        <taxon>Cyclobacteriaceae</taxon>
        <taxon>Algoriphagus</taxon>
    </lineage>
</organism>
<evidence type="ECO:0000259" key="3">
    <source>
        <dbReference type="Pfam" id="PF19051"/>
    </source>
</evidence>
<dbReference type="EMBL" id="FOKK01000005">
    <property type="protein sequence ID" value="SFB17303.1"/>
    <property type="molecule type" value="Genomic_DNA"/>
</dbReference>
<feature type="domain" description="Gfo/Idh/MocA-like oxidoreductase N-terminal" evidence="2">
    <location>
        <begin position="37"/>
        <end position="160"/>
    </location>
</feature>
<dbReference type="Gene3D" id="3.40.50.720">
    <property type="entry name" value="NAD(P)-binding Rossmann-like Domain"/>
    <property type="match status" value="1"/>
</dbReference>